<dbReference type="SUPFAM" id="SSF51430">
    <property type="entry name" value="NAD(P)-linked oxidoreductase"/>
    <property type="match status" value="1"/>
</dbReference>
<dbReference type="AlphaFoldDB" id="A0A0D8JDN7"/>
<evidence type="ECO:0000313" key="2">
    <source>
        <dbReference type="EMBL" id="KJF45022.1"/>
    </source>
</evidence>
<dbReference type="CDD" id="cd19096">
    <property type="entry name" value="AKR_Fe-S_oxidoreductase"/>
    <property type="match status" value="1"/>
</dbReference>
<dbReference type="Gene3D" id="3.20.20.100">
    <property type="entry name" value="NADP-dependent oxidoreductase domain"/>
    <property type="match status" value="1"/>
</dbReference>
<accession>A0A0D8JDN7</accession>
<name>A0A0D8JDN7_9BACT</name>
<proteinExistence type="predicted"/>
<dbReference type="InterPro" id="IPR053135">
    <property type="entry name" value="AKR2_Oxidoreductase"/>
</dbReference>
<dbReference type="InterPro" id="IPR023210">
    <property type="entry name" value="NADP_OxRdtase_dom"/>
</dbReference>
<dbReference type="STRING" id="1544798.LH29_06305"/>
<dbReference type="Proteomes" id="UP000032544">
    <property type="component" value="Unassembled WGS sequence"/>
</dbReference>
<evidence type="ECO:0000259" key="1">
    <source>
        <dbReference type="Pfam" id="PF00248"/>
    </source>
</evidence>
<dbReference type="GO" id="GO:0016491">
    <property type="term" value="F:oxidoreductase activity"/>
    <property type="evidence" value="ECO:0007669"/>
    <property type="project" value="InterPro"/>
</dbReference>
<dbReference type="PANTHER" id="PTHR43312:SF2">
    <property type="entry name" value="OXIDOREDUCTASE"/>
    <property type="match status" value="1"/>
</dbReference>
<evidence type="ECO:0000313" key="3">
    <source>
        <dbReference type="Proteomes" id="UP000032544"/>
    </source>
</evidence>
<organism evidence="2 3">
    <name type="scientific">Draconibacterium sediminis</name>
    <dbReference type="NCBI Taxonomy" id="1544798"/>
    <lineage>
        <taxon>Bacteria</taxon>
        <taxon>Pseudomonadati</taxon>
        <taxon>Bacteroidota</taxon>
        <taxon>Bacteroidia</taxon>
        <taxon>Marinilabiliales</taxon>
        <taxon>Prolixibacteraceae</taxon>
        <taxon>Draconibacterium</taxon>
    </lineage>
</organism>
<keyword evidence="3" id="KW-1185">Reference proteome</keyword>
<dbReference type="Pfam" id="PF00248">
    <property type="entry name" value="Aldo_ket_red"/>
    <property type="match status" value="1"/>
</dbReference>
<protein>
    <recommendedName>
        <fullName evidence="1">NADP-dependent oxidoreductase domain-containing protein</fullName>
    </recommendedName>
</protein>
<dbReference type="EMBL" id="JRHC01000001">
    <property type="protein sequence ID" value="KJF45022.1"/>
    <property type="molecule type" value="Genomic_DNA"/>
</dbReference>
<reference evidence="2 3" key="1">
    <citation type="submission" date="2014-09" db="EMBL/GenBank/DDBJ databases">
        <title>Draft Genome Sequence of Draconibacterium sp. JN14CK-3.</title>
        <authorList>
            <person name="Dong C."/>
            <person name="Lai Q."/>
            <person name="Shao Z."/>
        </authorList>
    </citation>
    <scope>NUCLEOTIDE SEQUENCE [LARGE SCALE GENOMIC DNA]</scope>
    <source>
        <strain evidence="2 3">JN14CK-3</strain>
    </source>
</reference>
<sequence length="385" mass="44501">MQYRRFGKTEKYLSTITLGGMRFKHGWDDPRREIPEDTLEECLNTVQLAFDAGINHIETAWGYKKSETVYGKVLNEELSIPRTSYHLMTKGNPMTADTTYEMVENQLRDLQTDYFDFYGWHGINTPELLEQSCKRGGAVEALLKLKEEGIIQHVGFSTHAPVEVIVRAIETGLFDFVNLHYYYFNQRNLAAVQMAEVHDMGVFIISPNDKGGQLFNAPDKVKNATSPLTPIQWNARFCLNNPAIHTLSFGITEKEHFEEMKGIFPNTSPWSKADYETKIKLDSFLFDDPYAVFEGFEMQNDPSGINIPEVLRLRRLWKSYDMIDFAKYRYKTFNEKSHWFPGELPTQANLNKIDTSKIPGHIPLKELLAETHRALYKPEYKLAKN</sequence>
<dbReference type="InterPro" id="IPR020471">
    <property type="entry name" value="AKR"/>
</dbReference>
<dbReference type="PRINTS" id="PR00069">
    <property type="entry name" value="ALDKETRDTASE"/>
</dbReference>
<gene>
    <name evidence="2" type="ORF">LH29_06305</name>
</gene>
<dbReference type="PANTHER" id="PTHR43312">
    <property type="entry name" value="D-THREO-ALDOSE 1-DEHYDROGENASE"/>
    <property type="match status" value="1"/>
</dbReference>
<dbReference type="PATRIC" id="fig|1544798.3.peg.1266"/>
<dbReference type="InterPro" id="IPR036812">
    <property type="entry name" value="NAD(P)_OxRdtase_dom_sf"/>
</dbReference>
<comment type="caution">
    <text evidence="2">The sequence shown here is derived from an EMBL/GenBank/DDBJ whole genome shotgun (WGS) entry which is preliminary data.</text>
</comment>
<feature type="domain" description="NADP-dependent oxidoreductase" evidence="1">
    <location>
        <begin position="16"/>
        <end position="207"/>
    </location>
</feature>